<accession>A0A7S2LF63</accession>
<gene>
    <name evidence="1" type="ORF">LDAN0321_LOCUS17849</name>
</gene>
<dbReference type="EMBL" id="HBGY01028845">
    <property type="protein sequence ID" value="CAD9604600.1"/>
    <property type="molecule type" value="Transcribed_RNA"/>
</dbReference>
<proteinExistence type="predicted"/>
<protein>
    <submittedName>
        <fullName evidence="1">Uncharacterized protein</fullName>
    </submittedName>
</protein>
<organism evidence="1">
    <name type="scientific">Leptocylindrus danicus</name>
    <dbReference type="NCBI Taxonomy" id="163516"/>
    <lineage>
        <taxon>Eukaryota</taxon>
        <taxon>Sar</taxon>
        <taxon>Stramenopiles</taxon>
        <taxon>Ochrophyta</taxon>
        <taxon>Bacillariophyta</taxon>
        <taxon>Coscinodiscophyceae</taxon>
        <taxon>Chaetocerotophycidae</taxon>
        <taxon>Leptocylindrales</taxon>
        <taxon>Leptocylindraceae</taxon>
        <taxon>Leptocylindrus</taxon>
    </lineage>
</organism>
<reference evidence="1" key="1">
    <citation type="submission" date="2021-01" db="EMBL/GenBank/DDBJ databases">
        <authorList>
            <person name="Corre E."/>
            <person name="Pelletier E."/>
            <person name="Niang G."/>
            <person name="Scheremetjew M."/>
            <person name="Finn R."/>
            <person name="Kale V."/>
            <person name="Holt S."/>
            <person name="Cochrane G."/>
            <person name="Meng A."/>
            <person name="Brown T."/>
            <person name="Cohen L."/>
        </authorList>
    </citation>
    <scope>NUCLEOTIDE SEQUENCE</scope>
    <source>
        <strain evidence="1">B650</strain>
    </source>
</reference>
<name>A0A7S2LF63_9STRA</name>
<sequence length="230" mass="25239">MVNGTTNKINSKMSRAPLSNVDLNANKTRLCPSSETKQVAASISFKSKTKIARNANMIPTSKQSFEDYSKHHENSCNASDDVYSLNFGMSQVEVSTRARRCVNPLSKSLHLSMLSDDDESDNDNGISDCCSSVRSIEGNLLLERDIRIIRQACSEDDNDDLKDQDKFDVHVPAMSTLTTSSSNCNYHESTSFLHPIALRSKPHSLPGFSNREEGNGASLSLGNCFSSAFS</sequence>
<evidence type="ECO:0000313" key="1">
    <source>
        <dbReference type="EMBL" id="CAD9604600.1"/>
    </source>
</evidence>
<dbReference type="AlphaFoldDB" id="A0A7S2LF63"/>